<dbReference type="Pfam" id="PF02320">
    <property type="entry name" value="UCR_hinge"/>
    <property type="match status" value="1"/>
</dbReference>
<evidence type="ECO:0000256" key="5">
    <source>
        <dbReference type="ARBA" id="ARBA00022792"/>
    </source>
</evidence>
<keyword evidence="4" id="KW-0679">Respiratory chain</keyword>
<dbReference type="Proteomes" id="UP000076078">
    <property type="component" value="Unassembled WGS sequence"/>
</dbReference>
<dbReference type="PANTHER" id="PTHR15336:SF0">
    <property type="entry name" value="CYTOCHROME B-C1 COMPLEX SUBUNIT 6, MITOCHONDRIAL"/>
    <property type="match status" value="1"/>
</dbReference>
<gene>
    <name evidence="11" type="ORF">DLAC_00822</name>
</gene>
<evidence type="ECO:0000256" key="9">
    <source>
        <dbReference type="ARBA" id="ARBA00023157"/>
    </source>
</evidence>
<dbReference type="FunCoup" id="A0A152A7J7">
    <property type="interactions" value="6"/>
</dbReference>
<name>A0A152A7J7_TIELA</name>
<evidence type="ECO:0000256" key="3">
    <source>
        <dbReference type="ARBA" id="ARBA00022448"/>
    </source>
</evidence>
<comment type="similarity">
    <text evidence="2">Belongs to the UQCRH/QCR6 family.</text>
</comment>
<dbReference type="PANTHER" id="PTHR15336">
    <property type="entry name" value="UBIQUINOL-CYTOCHROME C REDUCTASE COMPLEX 7.8 KDA PROTEIN"/>
    <property type="match status" value="1"/>
</dbReference>
<protein>
    <submittedName>
        <fullName evidence="11">Ubiquinol-cytochrome-c reductase hinge protein</fullName>
    </submittedName>
</protein>
<feature type="domain" description="Ubiquinol-cytochrome C reductase hinge" evidence="10">
    <location>
        <begin position="12"/>
        <end position="69"/>
    </location>
</feature>
<keyword evidence="5" id="KW-0999">Mitochondrion inner membrane</keyword>
<keyword evidence="7" id="KW-0496">Mitochondrion</keyword>
<keyword evidence="12" id="KW-1185">Reference proteome</keyword>
<dbReference type="GO" id="GO:0005743">
    <property type="term" value="C:mitochondrial inner membrane"/>
    <property type="evidence" value="ECO:0007669"/>
    <property type="project" value="UniProtKB-SubCell"/>
</dbReference>
<reference evidence="11 12" key="1">
    <citation type="submission" date="2015-12" db="EMBL/GenBank/DDBJ databases">
        <title>Dictyostelia acquired genes for synthesis and detection of signals that induce cell-type specialization by lateral gene transfer from prokaryotes.</title>
        <authorList>
            <person name="Gloeckner G."/>
            <person name="Schaap P."/>
        </authorList>
    </citation>
    <scope>NUCLEOTIDE SEQUENCE [LARGE SCALE GENOMIC DNA]</scope>
    <source>
        <strain evidence="11 12">TK</strain>
    </source>
</reference>
<keyword evidence="9" id="KW-1015">Disulfide bond</keyword>
<dbReference type="InterPro" id="IPR003422">
    <property type="entry name" value="Cyt_b-c1_6"/>
</dbReference>
<evidence type="ECO:0000256" key="6">
    <source>
        <dbReference type="ARBA" id="ARBA00022982"/>
    </source>
</evidence>
<dbReference type="InterPro" id="IPR023184">
    <property type="entry name" value="Ubol_cytC_Rdtase_hinge_dom"/>
</dbReference>
<evidence type="ECO:0000256" key="7">
    <source>
        <dbReference type="ARBA" id="ARBA00023128"/>
    </source>
</evidence>
<comment type="caution">
    <text evidence="11">The sequence shown here is derived from an EMBL/GenBank/DDBJ whole genome shotgun (WGS) entry which is preliminary data.</text>
</comment>
<dbReference type="OMA" id="ACDGQYF"/>
<keyword evidence="3" id="KW-0813">Transport</keyword>
<dbReference type="STRING" id="361077.A0A152A7J7"/>
<evidence type="ECO:0000313" key="11">
    <source>
        <dbReference type="EMBL" id="KYR02027.1"/>
    </source>
</evidence>
<evidence type="ECO:0000256" key="2">
    <source>
        <dbReference type="ARBA" id="ARBA00006498"/>
    </source>
</evidence>
<dbReference type="InterPro" id="IPR036811">
    <property type="entry name" value="Ubol_cytC_Rdtase_hinge_dom_sf"/>
</dbReference>
<dbReference type="FunFam" id="1.10.287.20:FF:000001">
    <property type="entry name" value="Cytochrome b-c1 complex subunit 6"/>
    <property type="match status" value="1"/>
</dbReference>
<dbReference type="AlphaFoldDB" id="A0A152A7J7"/>
<dbReference type="SUPFAM" id="SSF81531">
    <property type="entry name" value="Non-heme 11 kDa protein of cytochrome bc1 complex (Ubiquinol-cytochrome c reductase)"/>
    <property type="match status" value="1"/>
</dbReference>
<proteinExistence type="inferred from homology"/>
<dbReference type="OrthoDB" id="405848at2759"/>
<comment type="subcellular location">
    <subcellularLocation>
        <location evidence="1">Mitochondrion inner membrane</location>
        <topology evidence="1">Peripheral membrane protein</topology>
        <orientation evidence="1">Intermembrane side</orientation>
    </subcellularLocation>
</comment>
<keyword evidence="6" id="KW-0249">Electron transport</keyword>
<accession>A0A152A7J7</accession>
<evidence type="ECO:0000313" key="12">
    <source>
        <dbReference type="Proteomes" id="UP000076078"/>
    </source>
</evidence>
<dbReference type="GO" id="GO:0006122">
    <property type="term" value="P:mitochondrial electron transport, ubiquinol to cytochrome c"/>
    <property type="evidence" value="ECO:0007669"/>
    <property type="project" value="InterPro"/>
</dbReference>
<dbReference type="EMBL" id="LODT01000004">
    <property type="protein sequence ID" value="KYR02027.1"/>
    <property type="molecule type" value="Genomic_DNA"/>
</dbReference>
<organism evidence="11 12">
    <name type="scientific">Tieghemostelium lacteum</name>
    <name type="common">Slime mold</name>
    <name type="synonym">Dictyostelium lacteum</name>
    <dbReference type="NCBI Taxonomy" id="361077"/>
    <lineage>
        <taxon>Eukaryota</taxon>
        <taxon>Amoebozoa</taxon>
        <taxon>Evosea</taxon>
        <taxon>Eumycetozoa</taxon>
        <taxon>Dictyostelia</taxon>
        <taxon>Dictyosteliales</taxon>
        <taxon>Raperosteliaceae</taxon>
        <taxon>Tieghemostelium</taxon>
    </lineage>
</organism>
<sequence>MFESECSVKGPIQKQCQSSCTKTWEAYEACSKRVEKLAHDEKANCLGQFLEYVQCLDKCVAPKVFAELK</sequence>
<evidence type="ECO:0000259" key="10">
    <source>
        <dbReference type="Pfam" id="PF02320"/>
    </source>
</evidence>
<keyword evidence="8" id="KW-0472">Membrane</keyword>
<dbReference type="InParanoid" id="A0A152A7J7"/>
<evidence type="ECO:0000256" key="8">
    <source>
        <dbReference type="ARBA" id="ARBA00023136"/>
    </source>
</evidence>
<evidence type="ECO:0000256" key="4">
    <source>
        <dbReference type="ARBA" id="ARBA00022660"/>
    </source>
</evidence>
<evidence type="ECO:0000256" key="1">
    <source>
        <dbReference type="ARBA" id="ARBA00004137"/>
    </source>
</evidence>
<dbReference type="Gene3D" id="1.10.287.20">
    <property type="entry name" value="Ubiquinol-cytochrome C reductase hinge domain"/>
    <property type="match status" value="1"/>
</dbReference>